<comment type="pathway">
    <text evidence="4">Nitrogen metabolism; nitrate reduction (assimilation).</text>
</comment>
<evidence type="ECO:0000259" key="19">
    <source>
        <dbReference type="Pfam" id="PF04324"/>
    </source>
</evidence>
<dbReference type="InterPro" id="IPR041575">
    <property type="entry name" value="Rubredoxin_C"/>
</dbReference>
<keyword evidence="14 16" id="KW-0534">Nitrate assimilation</keyword>
<dbReference type="CDD" id="cd19943">
    <property type="entry name" value="NirB_Fer2_BFD-like_1"/>
    <property type="match status" value="1"/>
</dbReference>
<comment type="cofactor">
    <cofactor evidence="15">
        <name>[2Fe-2S] cluster</name>
        <dbReference type="ChEBI" id="CHEBI:190135"/>
    </cofactor>
</comment>
<evidence type="ECO:0000256" key="1">
    <source>
        <dbReference type="ARBA" id="ARBA00001929"/>
    </source>
</evidence>
<proteinExistence type="inferred from homology"/>
<feature type="domain" description="Nitrite/Sulfite reductase ferredoxin-like" evidence="18">
    <location>
        <begin position="550"/>
        <end position="612"/>
    </location>
</feature>
<dbReference type="Pfam" id="PF04324">
    <property type="entry name" value="Fer2_BFD"/>
    <property type="match status" value="2"/>
</dbReference>
<feature type="domain" description="Nitrite/sulphite reductase 4Fe-4S" evidence="17">
    <location>
        <begin position="627"/>
        <end position="758"/>
    </location>
</feature>
<evidence type="ECO:0000256" key="5">
    <source>
        <dbReference type="ARBA" id="ARBA00010429"/>
    </source>
</evidence>
<sequence>MERRKLVVIGNGMAGVRCVEEILNINREAFEITIFGKEPHPNYNRILLSKVLQGDTSIDDITINDWKWYEDNQIKLYTNEAVVKLDSKKRLLTTESGRKVDYDELIIATGSLPFMLPLPGANKQGVTAFRDIRDCETMVETAKKHDKAVVIGGGLLGLEAARGLLNLGMQVDVVHIHGSLMDRQLDATAGKMLQDELEKQGMRFLLEKHSEEIIGRSRVVGLKFKDGTKTNADLLVMAVGVRPNVQLAKDSGIGTNRAILVNDYMQTDVPNIYAVGECAEHRGTVYGLVAPLYEQGKILAQTMCGIQNDGYHGSITATQLKVSGVDVFSAGEFMDSKEVKSLKWYDGIRNTYKKIVVRDGKIVGAVLFGDISEGPQLFSMIKQGKDFSVYEKESMSSASGQESNEAKIAAMSDKEQVCACNGVSKGSILQAIQEHGLQTVDEIKKCTKASSSCGSCKPLVGHILDYFKQHGSGVQEEKETICSCTDYSHEEVIEEIQKHDFAEAADIRSALNWSAAQGCKICSPALTYYLAVHGRNLPKEAQSISNEGLQADGSYAIMPRMYGGVTSSEQLRQIADVVDRYRIPLVKLSNGPMLSLQGILADDYQAVKSEFEPKQAGRPAFIYGKLIQTIGTSSGFPYEKGAFQDSLQLGAALERRIEGLQLPSQITISVSASPYHSAGSLAKDIGIVGVPGGWELHVGGSAERQVMAGQLLCTVVDAAELIDFTSAFLQYYRESAHYMEQVAQWMERVGLLHIREMLFDPAHVEQFNKRLDLSLFSIDEEAEAILPTITQQTAAAAR</sequence>
<evidence type="ECO:0000259" key="20">
    <source>
        <dbReference type="Pfam" id="PF07992"/>
    </source>
</evidence>
<evidence type="ECO:0000256" key="13">
    <source>
        <dbReference type="ARBA" id="ARBA00023014"/>
    </source>
</evidence>
<dbReference type="InterPro" id="IPR036136">
    <property type="entry name" value="Nit/Sulf_reduc_fer-like_dom_sf"/>
</dbReference>
<dbReference type="Gene3D" id="3.30.413.10">
    <property type="entry name" value="Sulfite Reductase Hemoprotein, domain 1"/>
    <property type="match status" value="1"/>
</dbReference>
<evidence type="ECO:0000256" key="16">
    <source>
        <dbReference type="PIRNR" id="PIRNR037149"/>
    </source>
</evidence>
<dbReference type="InterPro" id="IPR036188">
    <property type="entry name" value="FAD/NAD-bd_sf"/>
</dbReference>
<feature type="domain" description="BFD-like [2Fe-2S]-binding" evidence="19">
    <location>
        <begin position="417"/>
        <end position="465"/>
    </location>
</feature>
<evidence type="ECO:0000256" key="9">
    <source>
        <dbReference type="ARBA" id="ARBA00022723"/>
    </source>
</evidence>
<feature type="domain" description="BFD-like [2Fe-2S]-binding" evidence="19">
    <location>
        <begin position="481"/>
        <end position="531"/>
    </location>
</feature>
<dbReference type="Gene3D" id="1.10.10.1100">
    <property type="entry name" value="BFD-like [2Fe-2S]-binding domain"/>
    <property type="match status" value="1"/>
</dbReference>
<accession>A0ABW0VW15</accession>
<organism evidence="22 23">
    <name type="scientific">Paenibacillus solisilvae</name>
    <dbReference type="NCBI Taxonomy" id="2486751"/>
    <lineage>
        <taxon>Bacteria</taxon>
        <taxon>Bacillati</taxon>
        <taxon>Bacillota</taxon>
        <taxon>Bacilli</taxon>
        <taxon>Bacillales</taxon>
        <taxon>Paenibacillaceae</taxon>
        <taxon>Paenibacillus</taxon>
    </lineage>
</organism>
<dbReference type="PIRSF" id="PIRSF037149">
    <property type="entry name" value="NirB"/>
    <property type="match status" value="1"/>
</dbReference>
<dbReference type="Pfam" id="PF18267">
    <property type="entry name" value="Rubredoxin_C"/>
    <property type="match status" value="1"/>
</dbReference>
<dbReference type="Gene3D" id="3.30.390.30">
    <property type="match status" value="1"/>
</dbReference>
<dbReference type="InterPro" id="IPR017121">
    <property type="entry name" value="Nitrite_Rdtase_lsu"/>
</dbReference>
<keyword evidence="12" id="KW-0408">Iron</keyword>
<dbReference type="SUPFAM" id="SSF55124">
    <property type="entry name" value="Nitrite/Sulfite reductase N-terminal domain-like"/>
    <property type="match status" value="1"/>
</dbReference>
<evidence type="ECO:0000313" key="23">
    <source>
        <dbReference type="Proteomes" id="UP001596047"/>
    </source>
</evidence>
<dbReference type="InterPro" id="IPR005117">
    <property type="entry name" value="NiRdtase/SiRdtase_haem-b_fer"/>
</dbReference>
<keyword evidence="11" id="KW-0560">Oxidoreductase</keyword>
<keyword evidence="7 16" id="KW-0285">Flavoprotein</keyword>
<feature type="domain" description="FAD/NAD(P)-binding" evidence="20">
    <location>
        <begin position="5"/>
        <end position="280"/>
    </location>
</feature>
<dbReference type="InterPro" id="IPR012744">
    <property type="entry name" value="Nitri_red_NirB"/>
</dbReference>
<dbReference type="InterPro" id="IPR006067">
    <property type="entry name" value="NO2/SO3_Rdtase_4Fe4S_dom"/>
</dbReference>
<comment type="cofactor">
    <cofactor evidence="3 16">
        <name>FAD</name>
        <dbReference type="ChEBI" id="CHEBI:57692"/>
    </cofactor>
</comment>
<dbReference type="InterPro" id="IPR023753">
    <property type="entry name" value="FAD/NAD-binding_dom"/>
</dbReference>
<evidence type="ECO:0000259" key="17">
    <source>
        <dbReference type="Pfam" id="PF01077"/>
    </source>
</evidence>
<dbReference type="CDD" id="cd19944">
    <property type="entry name" value="NirB_Fer2_BFD-like_2"/>
    <property type="match status" value="1"/>
</dbReference>
<dbReference type="Pfam" id="PF01077">
    <property type="entry name" value="NIR_SIR"/>
    <property type="match status" value="1"/>
</dbReference>
<evidence type="ECO:0000256" key="11">
    <source>
        <dbReference type="ARBA" id="ARBA00023002"/>
    </source>
</evidence>
<dbReference type="InterPro" id="IPR045854">
    <property type="entry name" value="NO2/SO3_Rdtase_4Fe4S_sf"/>
</dbReference>
<gene>
    <name evidence="22" type="primary">nirB</name>
    <name evidence="22" type="ORF">ACFPYJ_08595</name>
</gene>
<comment type="similarity">
    <text evidence="5">Belongs to the nitrite and sulfite reductase 4Fe-4S domain family.</text>
</comment>
<dbReference type="SUPFAM" id="SSF56014">
    <property type="entry name" value="Nitrite and sulphite reductase 4Fe-4S domain-like"/>
    <property type="match status" value="1"/>
</dbReference>
<dbReference type="SUPFAM" id="SSF51905">
    <property type="entry name" value="FAD/NAD(P)-binding domain"/>
    <property type="match status" value="2"/>
</dbReference>
<dbReference type="NCBIfam" id="TIGR02374">
    <property type="entry name" value="nitri_red_nirB"/>
    <property type="match status" value="1"/>
</dbReference>
<evidence type="ECO:0000256" key="3">
    <source>
        <dbReference type="ARBA" id="ARBA00001974"/>
    </source>
</evidence>
<comment type="cofactor">
    <cofactor evidence="1">
        <name>siroheme</name>
        <dbReference type="ChEBI" id="CHEBI:60052"/>
    </cofactor>
</comment>
<evidence type="ECO:0000256" key="4">
    <source>
        <dbReference type="ARBA" id="ARBA00005096"/>
    </source>
</evidence>
<dbReference type="InterPro" id="IPR041854">
    <property type="entry name" value="BFD-like_2Fe2S-bd_dom_sf"/>
</dbReference>
<comment type="caution">
    <text evidence="22">The sequence shown here is derived from an EMBL/GenBank/DDBJ whole genome shotgun (WGS) entry which is preliminary data.</text>
</comment>
<feature type="domain" description="NADH-rubredoxin oxidoreductase C-terminal" evidence="21">
    <location>
        <begin position="317"/>
        <end position="384"/>
    </location>
</feature>
<reference evidence="23" key="1">
    <citation type="journal article" date="2019" name="Int. J. Syst. Evol. Microbiol.">
        <title>The Global Catalogue of Microorganisms (GCM) 10K type strain sequencing project: providing services to taxonomists for standard genome sequencing and annotation.</title>
        <authorList>
            <consortium name="The Broad Institute Genomics Platform"/>
            <consortium name="The Broad Institute Genome Sequencing Center for Infectious Disease"/>
            <person name="Wu L."/>
            <person name="Ma J."/>
        </authorList>
    </citation>
    <scope>NUCLEOTIDE SEQUENCE [LARGE SCALE GENOMIC DNA]</scope>
    <source>
        <strain evidence="23">CGMCC 1.3240</strain>
    </source>
</reference>
<keyword evidence="13" id="KW-0411">Iron-sulfur</keyword>
<name>A0ABW0VW15_9BACL</name>
<dbReference type="RefSeq" id="WP_379187686.1">
    <property type="nucleotide sequence ID" value="NZ_JBHSOW010000030.1"/>
</dbReference>
<keyword evidence="8" id="KW-0001">2Fe-2S</keyword>
<keyword evidence="10 16" id="KW-0274">FAD</keyword>
<dbReference type="Proteomes" id="UP001596047">
    <property type="component" value="Unassembled WGS sequence"/>
</dbReference>
<evidence type="ECO:0000256" key="2">
    <source>
        <dbReference type="ARBA" id="ARBA00001966"/>
    </source>
</evidence>
<evidence type="ECO:0000256" key="7">
    <source>
        <dbReference type="ARBA" id="ARBA00022630"/>
    </source>
</evidence>
<evidence type="ECO:0000256" key="6">
    <source>
        <dbReference type="ARBA" id="ARBA00022617"/>
    </source>
</evidence>
<evidence type="ECO:0000256" key="10">
    <source>
        <dbReference type="ARBA" id="ARBA00022827"/>
    </source>
</evidence>
<comment type="cofactor">
    <cofactor evidence="2">
        <name>[4Fe-4S] cluster</name>
        <dbReference type="ChEBI" id="CHEBI:49883"/>
    </cofactor>
</comment>
<dbReference type="PRINTS" id="PR00411">
    <property type="entry name" value="PNDRDTASEI"/>
</dbReference>
<protein>
    <submittedName>
        <fullName evidence="22">Nitrite reductase large subunit NirB</fullName>
    </submittedName>
</protein>
<evidence type="ECO:0000256" key="15">
    <source>
        <dbReference type="ARBA" id="ARBA00034078"/>
    </source>
</evidence>
<dbReference type="InterPro" id="IPR016156">
    <property type="entry name" value="FAD/NAD-linked_Rdtase_dimer_sf"/>
</dbReference>
<dbReference type="PRINTS" id="PR00368">
    <property type="entry name" value="FADPNR"/>
</dbReference>
<dbReference type="Pfam" id="PF07992">
    <property type="entry name" value="Pyr_redox_2"/>
    <property type="match status" value="1"/>
</dbReference>
<evidence type="ECO:0000259" key="21">
    <source>
        <dbReference type="Pfam" id="PF18267"/>
    </source>
</evidence>
<dbReference type="InterPro" id="IPR052034">
    <property type="entry name" value="NasD-like"/>
</dbReference>
<evidence type="ECO:0000256" key="12">
    <source>
        <dbReference type="ARBA" id="ARBA00023004"/>
    </source>
</evidence>
<keyword evidence="6" id="KW-0349">Heme</keyword>
<dbReference type="EMBL" id="JBHSOW010000030">
    <property type="protein sequence ID" value="MFC5649187.1"/>
    <property type="molecule type" value="Genomic_DNA"/>
</dbReference>
<evidence type="ECO:0000256" key="14">
    <source>
        <dbReference type="ARBA" id="ARBA00023063"/>
    </source>
</evidence>
<dbReference type="Pfam" id="PF03460">
    <property type="entry name" value="NIR_SIR_ferr"/>
    <property type="match status" value="1"/>
</dbReference>
<dbReference type="InterPro" id="IPR007419">
    <property type="entry name" value="BFD-like_2Fe2S-bd_dom"/>
</dbReference>
<evidence type="ECO:0000313" key="22">
    <source>
        <dbReference type="EMBL" id="MFC5649187.1"/>
    </source>
</evidence>
<dbReference type="PANTHER" id="PTHR43809:SF1">
    <property type="entry name" value="NITRITE REDUCTASE (NADH) LARGE SUBUNIT"/>
    <property type="match status" value="1"/>
</dbReference>
<dbReference type="Gene3D" id="3.50.50.60">
    <property type="entry name" value="FAD/NAD(P)-binding domain"/>
    <property type="match status" value="2"/>
</dbReference>
<keyword evidence="23" id="KW-1185">Reference proteome</keyword>
<keyword evidence="9" id="KW-0479">Metal-binding</keyword>
<evidence type="ECO:0000256" key="8">
    <source>
        <dbReference type="ARBA" id="ARBA00022714"/>
    </source>
</evidence>
<evidence type="ECO:0000259" key="18">
    <source>
        <dbReference type="Pfam" id="PF03460"/>
    </source>
</evidence>
<dbReference type="PANTHER" id="PTHR43809">
    <property type="entry name" value="NITRITE REDUCTASE (NADH) LARGE SUBUNIT"/>
    <property type="match status" value="1"/>
</dbReference>